<gene>
    <name evidence="3" type="ORF">HZS81_08825</name>
</gene>
<dbReference type="EMBL" id="JACCDF010000006">
    <property type="protein sequence ID" value="NYS60862.1"/>
    <property type="molecule type" value="Genomic_DNA"/>
</dbReference>
<dbReference type="GO" id="GO:0022857">
    <property type="term" value="F:transmembrane transporter activity"/>
    <property type="evidence" value="ECO:0007669"/>
    <property type="project" value="InterPro"/>
</dbReference>
<feature type="chain" id="PRO_5030872396" evidence="1">
    <location>
        <begin position="26"/>
        <end position="315"/>
    </location>
</feature>
<proteinExistence type="predicted"/>
<dbReference type="GO" id="GO:0043190">
    <property type="term" value="C:ATP-binding cassette (ABC) transporter complex"/>
    <property type="evidence" value="ECO:0007669"/>
    <property type="project" value="InterPro"/>
</dbReference>
<evidence type="ECO:0000313" key="3">
    <source>
        <dbReference type="EMBL" id="NYS60862.1"/>
    </source>
</evidence>
<dbReference type="CDD" id="cd13616">
    <property type="entry name" value="PBP2_OsmF"/>
    <property type="match status" value="1"/>
</dbReference>
<accession>A0A7Z0RUS2</accession>
<keyword evidence="1" id="KW-0732">Signal</keyword>
<dbReference type="SUPFAM" id="SSF53850">
    <property type="entry name" value="Periplasmic binding protein-like II"/>
    <property type="match status" value="1"/>
</dbReference>
<evidence type="ECO:0000313" key="4">
    <source>
        <dbReference type="Proteomes" id="UP000586119"/>
    </source>
</evidence>
<dbReference type="InterPro" id="IPR007210">
    <property type="entry name" value="ABC_Gly_betaine_transp_sub-bd"/>
</dbReference>
<name>A0A7Z0RUS2_9GAMM</name>
<dbReference type="Proteomes" id="UP000586119">
    <property type="component" value="Unassembled WGS sequence"/>
</dbReference>
<evidence type="ECO:0000256" key="1">
    <source>
        <dbReference type="SAM" id="SignalP"/>
    </source>
</evidence>
<dbReference type="Gene3D" id="3.40.190.120">
    <property type="entry name" value="Osmoprotection protein (prox), domain 2"/>
    <property type="match status" value="1"/>
</dbReference>
<feature type="signal peptide" evidence="1">
    <location>
        <begin position="1"/>
        <end position="25"/>
    </location>
</feature>
<protein>
    <submittedName>
        <fullName evidence="3">ABC transporter substrate-binding protein</fullName>
    </submittedName>
</protein>
<dbReference type="Gene3D" id="3.40.190.10">
    <property type="entry name" value="Periplasmic binding protein-like II"/>
    <property type="match status" value="1"/>
</dbReference>
<dbReference type="AlphaFoldDB" id="A0A7Z0RUS2"/>
<sequence>MRLTTSIIATSVISATVMVSAQAQAQAQAQANDPVVVSSKIDTEGGVLGELILQTLEHEGIPTENRIQLGATSVVRQALKTGEIDLYPEYTGNGAFFFDMADSPVWNNAEKAYQTVRERDAENGLVWLTPASANNTWAMSVRQDIAREHGLETLEDLADYLASGGEFKFAASAEFVESEQALPAFQEAYGFELSEDQLLVLSGGNTAATMRAAAQQTSGTNAAMTYGTDGGLNALGLVVLEDSKGVQPVYQPAPVVREDVLEQYPQIEPALETVFTSLDLETLQRLNADVAVNGLAAEQVAQDYLDNLRRNTSGQ</sequence>
<reference evidence="3 4" key="1">
    <citation type="journal article" date="2015" name="Int. J. Syst. Evol. Microbiol.">
        <title>Halomonas salicampi sp. nov., a halotolerant and alkalitolerant bacterium isolated from a saltern soil.</title>
        <authorList>
            <person name="Lee J.C."/>
            <person name="Kim Y.S."/>
            <person name="Yun B.S."/>
            <person name="Whang K.S."/>
        </authorList>
    </citation>
    <scope>NUCLEOTIDE SEQUENCE [LARGE SCALE GENOMIC DNA]</scope>
    <source>
        <strain evidence="3 4">BH103</strain>
    </source>
</reference>
<organism evidence="3 4">
    <name type="scientific">Vreelandella salicampi</name>
    <dbReference type="NCBI Taxonomy" id="1449798"/>
    <lineage>
        <taxon>Bacteria</taxon>
        <taxon>Pseudomonadati</taxon>
        <taxon>Pseudomonadota</taxon>
        <taxon>Gammaproteobacteria</taxon>
        <taxon>Oceanospirillales</taxon>
        <taxon>Halomonadaceae</taxon>
        <taxon>Vreelandella</taxon>
    </lineage>
</organism>
<evidence type="ECO:0000259" key="2">
    <source>
        <dbReference type="Pfam" id="PF04069"/>
    </source>
</evidence>
<feature type="domain" description="ABC-type glycine betaine transport system substrate-binding" evidence="2">
    <location>
        <begin position="33"/>
        <end position="306"/>
    </location>
</feature>
<comment type="caution">
    <text evidence="3">The sequence shown here is derived from an EMBL/GenBank/DDBJ whole genome shotgun (WGS) entry which is preliminary data.</text>
</comment>
<dbReference type="Pfam" id="PF04069">
    <property type="entry name" value="OpuAC"/>
    <property type="match status" value="1"/>
</dbReference>
<keyword evidence="4" id="KW-1185">Reference proteome</keyword>